<name>A0A1I0TRQ2_9NOCA</name>
<evidence type="ECO:0000256" key="1">
    <source>
        <dbReference type="SAM" id="MobiDB-lite"/>
    </source>
</evidence>
<feature type="compositionally biased region" description="Low complexity" evidence="1">
    <location>
        <begin position="199"/>
        <end position="226"/>
    </location>
</feature>
<accession>A0A1I0TRQ2</accession>
<reference evidence="2 3" key="1">
    <citation type="submission" date="2016-10" db="EMBL/GenBank/DDBJ databases">
        <authorList>
            <person name="de Groot N.N."/>
        </authorList>
    </citation>
    <scope>NUCLEOTIDE SEQUENCE [LARGE SCALE GENOMIC DNA]</scope>
    <source>
        <strain evidence="2 3">DSM 44908</strain>
    </source>
</reference>
<proteinExistence type="predicted"/>
<dbReference type="AlphaFoldDB" id="A0A1I0TRQ2"/>
<dbReference type="GeneID" id="85487838"/>
<dbReference type="RefSeq" id="WP_074922194.1">
    <property type="nucleotide sequence ID" value="NZ_FOJN01000009.1"/>
</dbReference>
<dbReference type="EMBL" id="FOJN01000009">
    <property type="protein sequence ID" value="SFA54485.1"/>
    <property type="molecule type" value="Genomic_DNA"/>
</dbReference>
<sequence length="365" mass="34359">MHIALGVVVDEDSVTAALVDVDLPQLGPVDERTTRLGDGDVGDAVAAAIGVMSLRAKRADLGVHRTAVALGDPSLWHSVSRALEHHLLADVALVDLDSLSSVDPDGRYGAPVDAALWADRGATVAAPVLIPDAPDAPPPASPRRRGMAVVGAGVAAALIAASVTVWAATTAPRVVSEPAPGAVESATSDGSDGTAGTDAPSTPGVATPPSSAPAPSSAPGSENAESGVGGVAGAVEPRLAVPAPPGSQAARPDAPSVPRPQSAGGSPSSGGGTSSGGGSSSGGTSGGGGASGGGTSGGGTGGGGGSTGTPGTGSPGTGGGTPSTGGGSTTVDPPVVTAEPSDTEPSTPNEPEPDPGPNDESTDGE</sequence>
<evidence type="ECO:0000313" key="3">
    <source>
        <dbReference type="Proteomes" id="UP000182054"/>
    </source>
</evidence>
<organism evidence="2 3">
    <name type="scientific">Rhodococcoides kroppenstedtii</name>
    <dbReference type="NCBI Taxonomy" id="293050"/>
    <lineage>
        <taxon>Bacteria</taxon>
        <taxon>Bacillati</taxon>
        <taxon>Actinomycetota</taxon>
        <taxon>Actinomycetes</taxon>
        <taxon>Mycobacteriales</taxon>
        <taxon>Nocardiaceae</taxon>
        <taxon>Rhodococcoides</taxon>
    </lineage>
</organism>
<feature type="region of interest" description="Disordered" evidence="1">
    <location>
        <begin position="178"/>
        <end position="365"/>
    </location>
</feature>
<gene>
    <name evidence="2" type="ORF">SAMN05444374_10930</name>
</gene>
<dbReference type="Proteomes" id="UP000182054">
    <property type="component" value="Unassembled WGS sequence"/>
</dbReference>
<protein>
    <submittedName>
        <fullName evidence="2">Uncharacterized protein</fullName>
    </submittedName>
</protein>
<evidence type="ECO:0000313" key="2">
    <source>
        <dbReference type="EMBL" id="SFA54485.1"/>
    </source>
</evidence>
<feature type="compositionally biased region" description="Gly residues" evidence="1">
    <location>
        <begin position="267"/>
        <end position="328"/>
    </location>
</feature>